<dbReference type="EMBL" id="LGAV01000003">
    <property type="protein sequence ID" value="KOS15109.1"/>
    <property type="molecule type" value="Genomic_DNA"/>
</dbReference>
<dbReference type="AlphaFoldDB" id="A0A0M9VQ37"/>
<reference evidence="1 2" key="1">
    <citation type="submission" date="2015-07" db="EMBL/GenBank/DDBJ databases">
        <title>Draft Genome Sequence of Malassezia furfur CBS1878 and Malassezia pachydermatis CBS1879.</title>
        <authorList>
            <person name="Triana S."/>
            <person name="Ohm R."/>
            <person name="Gonzalez A."/>
            <person name="DeCock H."/>
            <person name="Restrepo S."/>
            <person name="Celis A."/>
        </authorList>
    </citation>
    <scope>NUCLEOTIDE SEQUENCE [LARGE SCALE GENOMIC DNA]</scope>
    <source>
        <strain evidence="1 2">CBS 1879</strain>
    </source>
</reference>
<evidence type="ECO:0000313" key="2">
    <source>
        <dbReference type="Proteomes" id="UP000037751"/>
    </source>
</evidence>
<dbReference type="OrthoDB" id="18982at2759"/>
<comment type="caution">
    <text evidence="1">The sequence shown here is derived from an EMBL/GenBank/DDBJ whole genome shotgun (WGS) entry which is preliminary data.</text>
</comment>
<name>A0A0M9VQ37_9BASI</name>
<dbReference type="VEuPathDB" id="FungiDB:Malapachy_1258"/>
<accession>A0A0M9VQ37</accession>
<dbReference type="RefSeq" id="XP_017992741.1">
    <property type="nucleotide sequence ID" value="XM_018135763.1"/>
</dbReference>
<proteinExistence type="predicted"/>
<dbReference type="STRING" id="77020.A0A0M9VQ37"/>
<dbReference type="Proteomes" id="UP000037751">
    <property type="component" value="Unassembled WGS sequence"/>
</dbReference>
<dbReference type="GeneID" id="28727638"/>
<protein>
    <submittedName>
        <fullName evidence="1">Uncharacterized protein</fullName>
    </submittedName>
</protein>
<sequence length="473" mass="52395">MDFFKPDQSSDWNNISLGTNVAFLTESSLTSLKLRIISEDTSMHSDADSSTRVELKVENVHARALYTGQGFEEMCIQLPTLELYEVLDALRYHPIIRINMEPDPMSSLPDSPTWVLGHILVCEGGWDTIFPLGARNDFAICARQNTEGFDIEIAPAQLLVDCTMFARLLPFWQAFSSGASSASIPSANTSLIPWEFCHFLLSLLPIISITCSKAQMAIRVPYVYASEERSSTYLARGVRCHVLAEEEEALLGVRGISFVSKAGTSQFRTTITSVEAKDVLRDVYWIKHREDQTQPMLTWDIAPPFDTSSDGLATHISLAKDLDIGSCDDNAVSILHALAPTSDTSVPIVQVSLTVRPSASPNVLDVQGKAHIAPIYIDFSSSSWQSVSTYLMNMCETTSLHFVNMAISPLHLKGPMSVPMSATPQHRDPLSKYDQMDEVLTFSPMTIRNITGWPSLVREVVTHWQNDLPSKSS</sequence>
<keyword evidence="2" id="KW-1185">Reference proteome</keyword>
<organism evidence="1 2">
    <name type="scientific">Malassezia pachydermatis</name>
    <dbReference type="NCBI Taxonomy" id="77020"/>
    <lineage>
        <taxon>Eukaryota</taxon>
        <taxon>Fungi</taxon>
        <taxon>Dikarya</taxon>
        <taxon>Basidiomycota</taxon>
        <taxon>Ustilaginomycotina</taxon>
        <taxon>Malasseziomycetes</taxon>
        <taxon>Malasseziales</taxon>
        <taxon>Malasseziaceae</taxon>
        <taxon>Malassezia</taxon>
    </lineage>
</organism>
<evidence type="ECO:0000313" key="1">
    <source>
        <dbReference type="EMBL" id="KOS15109.1"/>
    </source>
</evidence>
<gene>
    <name evidence="1" type="ORF">Malapachy_1258</name>
</gene>